<sequence>MSDVVKQITNVIQLYENNFNKLDISNFAQIAHVGAIVARIRSGIQLENEVIDKLRELEKQIAIYSRKMDKHFDQVKELMGENSFYAEVAMNAPMLMKLMRDTLSQPTSNMFEDACRRQPPLHDAYKLISLIEQKSTNPLRKAMAAESLPSRSTFNKWHDNIMRVIGEFYILELYINGLFWDTNMYGPNQLKSRIETLQNDVENWRIDYENKVVWPEKARALIEKIQDVGNREKLQNAFDDILTTDIFYIQVYNQCSDSNRHTFHSDPSQTIISCRRGGCCVIVYRSRHAKITRDGTSSLNIHEKFKLILQIRANIDRLLQIFPDSTEILSLNIAFLNYEDIIEDYKRNPDISMDEIEKIPSDEFMKKYWKLMELIAFS</sequence>
<dbReference type="EMBL" id="CANHGI010000005">
    <property type="protein sequence ID" value="CAI5450395.1"/>
    <property type="molecule type" value="Genomic_DNA"/>
</dbReference>
<reference evidence="2" key="1">
    <citation type="submission" date="2022-11" db="EMBL/GenBank/DDBJ databases">
        <authorList>
            <person name="Kikuchi T."/>
        </authorList>
    </citation>
    <scope>NUCLEOTIDE SEQUENCE</scope>
    <source>
        <strain evidence="2">PS1010</strain>
    </source>
</reference>
<accession>A0A9P1IQX2</accession>
<dbReference type="PANTHER" id="PTHR31464:SF7">
    <property type="entry name" value="DUF4781 DOMAIN-CONTAINING PROTEIN"/>
    <property type="match status" value="1"/>
</dbReference>
<keyword evidence="1" id="KW-0175">Coiled coil</keyword>
<dbReference type="Pfam" id="PF05075">
    <property type="entry name" value="DUF684"/>
    <property type="match status" value="1"/>
</dbReference>
<dbReference type="InterPro" id="IPR007767">
    <property type="entry name" value="DUF684"/>
</dbReference>
<feature type="coiled-coil region" evidence="1">
    <location>
        <begin position="47"/>
        <end position="74"/>
    </location>
</feature>
<evidence type="ECO:0000313" key="2">
    <source>
        <dbReference type="EMBL" id="CAI5450395.1"/>
    </source>
</evidence>
<comment type="caution">
    <text evidence="2">The sequence shown here is derived from an EMBL/GenBank/DDBJ whole genome shotgun (WGS) entry which is preliminary data.</text>
</comment>
<evidence type="ECO:0000313" key="3">
    <source>
        <dbReference type="Proteomes" id="UP001152747"/>
    </source>
</evidence>
<dbReference type="PANTHER" id="PTHR31464">
    <property type="entry name" value="PROTEIN CBG01266"/>
    <property type="match status" value="1"/>
</dbReference>
<organism evidence="2 3">
    <name type="scientific">Caenorhabditis angaria</name>
    <dbReference type="NCBI Taxonomy" id="860376"/>
    <lineage>
        <taxon>Eukaryota</taxon>
        <taxon>Metazoa</taxon>
        <taxon>Ecdysozoa</taxon>
        <taxon>Nematoda</taxon>
        <taxon>Chromadorea</taxon>
        <taxon>Rhabditida</taxon>
        <taxon>Rhabditina</taxon>
        <taxon>Rhabditomorpha</taxon>
        <taxon>Rhabditoidea</taxon>
        <taxon>Rhabditidae</taxon>
        <taxon>Peloderinae</taxon>
        <taxon>Caenorhabditis</taxon>
    </lineage>
</organism>
<evidence type="ECO:0000256" key="1">
    <source>
        <dbReference type="SAM" id="Coils"/>
    </source>
</evidence>
<proteinExistence type="predicted"/>
<keyword evidence="3" id="KW-1185">Reference proteome</keyword>
<dbReference type="Proteomes" id="UP001152747">
    <property type="component" value="Unassembled WGS sequence"/>
</dbReference>
<dbReference type="AlphaFoldDB" id="A0A9P1IQX2"/>
<gene>
    <name evidence="2" type="ORF">CAMP_LOCUS13032</name>
</gene>
<name>A0A9P1IQX2_9PELO</name>
<protein>
    <submittedName>
        <fullName evidence="2">Uncharacterized protein</fullName>
    </submittedName>
</protein>